<keyword evidence="3 5" id="KW-0456">Lyase</keyword>
<dbReference type="RefSeq" id="WP_092306197.1">
    <property type="nucleotide sequence ID" value="NZ_FOZV01000001.1"/>
</dbReference>
<evidence type="ECO:0000313" key="5">
    <source>
        <dbReference type="EMBL" id="SFS30456.1"/>
    </source>
</evidence>
<keyword evidence="2" id="KW-0479">Metal-binding</keyword>
<protein>
    <submittedName>
        <fullName evidence="5">Hydroxymethylglutaryl-CoA lyase</fullName>
    </submittedName>
</protein>
<dbReference type="AlphaFoldDB" id="A0A1I6NR45"/>
<dbReference type="CDD" id="cd07938">
    <property type="entry name" value="DRE_TIM_HMGL"/>
    <property type="match status" value="1"/>
</dbReference>
<evidence type="ECO:0000313" key="6">
    <source>
        <dbReference type="Proteomes" id="UP000198788"/>
    </source>
</evidence>
<dbReference type="InterPro" id="IPR013785">
    <property type="entry name" value="Aldolase_TIM"/>
</dbReference>
<sequence length="312" mass="32486">MSRPITIVEVGPRDGLQNERIVLEPTVRAELVRRLEAAGARRIEAVSFVHPKYVPQMAGAEEVMALLPPAAGRSRIGLVLNGKGYDRALGTPVDEVNVAMSATDGFGLKNQGLTVDQQVGMLADIVAGRRNAEGEPGAAPALTATLSCVWGCPFDGEVSTGQVEDLVGRIAELGVGEIALADTIGAGDPWSVTRKVEAARRAAPDAVLRLHFHDTRNTGLANAHAGVEAGIDVLDASVGGIGGCPFAPGATGNIATEDLVYMLERAGFETGYDLDALIAVARWIGEKIGRPAPSALSRAGGWPRSTADAAQR</sequence>
<dbReference type="EMBL" id="FOZV01000001">
    <property type="protein sequence ID" value="SFS30456.1"/>
    <property type="molecule type" value="Genomic_DNA"/>
</dbReference>
<dbReference type="SUPFAM" id="SSF51569">
    <property type="entry name" value="Aldolase"/>
    <property type="match status" value="1"/>
</dbReference>
<evidence type="ECO:0000256" key="1">
    <source>
        <dbReference type="ARBA" id="ARBA00009405"/>
    </source>
</evidence>
<keyword evidence="6" id="KW-1185">Reference proteome</keyword>
<dbReference type="PROSITE" id="PS50991">
    <property type="entry name" value="PYR_CT"/>
    <property type="match status" value="1"/>
</dbReference>
<dbReference type="GO" id="GO:0046951">
    <property type="term" value="P:ketone body biosynthetic process"/>
    <property type="evidence" value="ECO:0007669"/>
    <property type="project" value="TreeGrafter"/>
</dbReference>
<accession>A0A1I6NR45</accession>
<evidence type="ECO:0000259" key="4">
    <source>
        <dbReference type="PROSITE" id="PS50991"/>
    </source>
</evidence>
<dbReference type="OrthoDB" id="9784013at2"/>
<evidence type="ECO:0000256" key="2">
    <source>
        <dbReference type="ARBA" id="ARBA00022723"/>
    </source>
</evidence>
<proteinExistence type="inferred from homology"/>
<dbReference type="InterPro" id="IPR000891">
    <property type="entry name" value="PYR_CT"/>
</dbReference>
<dbReference type="InterPro" id="IPR043594">
    <property type="entry name" value="HMGL"/>
</dbReference>
<dbReference type="NCBIfam" id="NF004283">
    <property type="entry name" value="PRK05692.1"/>
    <property type="match status" value="1"/>
</dbReference>
<reference evidence="6" key="1">
    <citation type="submission" date="2016-10" db="EMBL/GenBank/DDBJ databases">
        <authorList>
            <person name="Varghese N."/>
            <person name="Submissions S."/>
        </authorList>
    </citation>
    <scope>NUCLEOTIDE SEQUENCE [LARGE SCALE GENOMIC DNA]</scope>
    <source>
        <strain evidence="6">CGMCC 1.10683</strain>
    </source>
</reference>
<feature type="domain" description="Pyruvate carboxyltransferase" evidence="4">
    <location>
        <begin position="5"/>
        <end position="278"/>
    </location>
</feature>
<dbReference type="PANTHER" id="PTHR42738:SF7">
    <property type="entry name" value="HYDROXYMETHYLGLUTARYL-COA LYASE"/>
    <property type="match status" value="1"/>
</dbReference>
<dbReference type="GO" id="GO:0004419">
    <property type="term" value="F:hydroxymethylglutaryl-CoA lyase activity"/>
    <property type="evidence" value="ECO:0007669"/>
    <property type="project" value="TreeGrafter"/>
</dbReference>
<name>A0A1I6NR45_9CAUL</name>
<organism evidence="5 6">
    <name type="scientific">Brevundimonas viscosa</name>
    <dbReference type="NCBI Taxonomy" id="871741"/>
    <lineage>
        <taxon>Bacteria</taxon>
        <taxon>Pseudomonadati</taxon>
        <taxon>Pseudomonadota</taxon>
        <taxon>Alphaproteobacteria</taxon>
        <taxon>Caulobacterales</taxon>
        <taxon>Caulobacteraceae</taxon>
        <taxon>Brevundimonas</taxon>
    </lineage>
</organism>
<dbReference type="Pfam" id="PF00682">
    <property type="entry name" value="HMGL-like"/>
    <property type="match status" value="1"/>
</dbReference>
<comment type="similarity">
    <text evidence="1">Belongs to the HMG-CoA lyase family.</text>
</comment>
<dbReference type="Gene3D" id="3.20.20.70">
    <property type="entry name" value="Aldolase class I"/>
    <property type="match status" value="1"/>
</dbReference>
<dbReference type="PANTHER" id="PTHR42738">
    <property type="entry name" value="HYDROXYMETHYLGLUTARYL-COA LYASE"/>
    <property type="match status" value="1"/>
</dbReference>
<gene>
    <name evidence="5" type="ORF">SAMN05192570_0389</name>
</gene>
<dbReference type="STRING" id="871741.SAMN05192570_0389"/>
<evidence type="ECO:0000256" key="3">
    <source>
        <dbReference type="ARBA" id="ARBA00023239"/>
    </source>
</evidence>
<dbReference type="GO" id="GO:0046872">
    <property type="term" value="F:metal ion binding"/>
    <property type="evidence" value="ECO:0007669"/>
    <property type="project" value="UniProtKB-KW"/>
</dbReference>
<dbReference type="Proteomes" id="UP000198788">
    <property type="component" value="Unassembled WGS sequence"/>
</dbReference>
<dbReference type="GO" id="GO:0006552">
    <property type="term" value="P:L-leucine catabolic process"/>
    <property type="evidence" value="ECO:0007669"/>
    <property type="project" value="TreeGrafter"/>
</dbReference>